<dbReference type="Proteomes" id="UP000002429">
    <property type="component" value="Plasmid megaplasmid"/>
</dbReference>
<protein>
    <submittedName>
        <fullName evidence="6">Transcriptional regulator, LysR family</fullName>
    </submittedName>
</protein>
<dbReference type="PROSITE" id="PS50931">
    <property type="entry name" value="HTH_LYSR"/>
    <property type="match status" value="1"/>
</dbReference>
<dbReference type="KEGG" id="rme:Rmet_5169"/>
<keyword evidence="3" id="KW-0238">DNA-binding</keyword>
<evidence type="ECO:0000256" key="3">
    <source>
        <dbReference type="ARBA" id="ARBA00023125"/>
    </source>
</evidence>
<name>Q1LCU8_CUPMC</name>
<dbReference type="Pfam" id="PF00126">
    <property type="entry name" value="HTH_1"/>
    <property type="match status" value="1"/>
</dbReference>
<proteinExistence type="inferred from homology"/>
<keyword evidence="4" id="KW-0804">Transcription</keyword>
<evidence type="ECO:0000256" key="4">
    <source>
        <dbReference type="ARBA" id="ARBA00023163"/>
    </source>
</evidence>
<evidence type="ECO:0000256" key="2">
    <source>
        <dbReference type="ARBA" id="ARBA00023015"/>
    </source>
</evidence>
<feature type="domain" description="HTH lysR-type" evidence="5">
    <location>
        <begin position="1"/>
        <end position="32"/>
    </location>
</feature>
<dbReference type="PANTHER" id="PTHR30537:SF5">
    <property type="entry name" value="HTH-TYPE TRANSCRIPTIONAL ACTIVATOR TTDR-RELATED"/>
    <property type="match status" value="1"/>
</dbReference>
<dbReference type="InterPro" id="IPR036388">
    <property type="entry name" value="WH-like_DNA-bd_sf"/>
</dbReference>
<dbReference type="SUPFAM" id="SSF53850">
    <property type="entry name" value="Periplasmic binding protein-like II"/>
    <property type="match status" value="1"/>
</dbReference>
<geneLocation type="plasmid" evidence="6 7">
    <name>megaplasmid</name>
</geneLocation>
<dbReference type="PANTHER" id="PTHR30537">
    <property type="entry name" value="HTH-TYPE TRANSCRIPTIONAL REGULATOR"/>
    <property type="match status" value="1"/>
</dbReference>
<dbReference type="AlphaFoldDB" id="Q1LCU8"/>
<evidence type="ECO:0000313" key="7">
    <source>
        <dbReference type="Proteomes" id="UP000002429"/>
    </source>
</evidence>
<accession>Q1LCU8</accession>
<dbReference type="GO" id="GO:0003677">
    <property type="term" value="F:DNA binding"/>
    <property type="evidence" value="ECO:0007669"/>
    <property type="project" value="UniProtKB-KW"/>
</dbReference>
<reference evidence="7" key="1">
    <citation type="journal article" date="2010" name="PLoS ONE">
        <title>The complete genome sequence of Cupriavidus metallidurans strain CH34, a master survivalist in harsh and anthropogenic environments.</title>
        <authorList>
            <person name="Janssen P.J."/>
            <person name="Van Houdt R."/>
            <person name="Moors H."/>
            <person name="Monsieurs P."/>
            <person name="Morin N."/>
            <person name="Michaux A."/>
            <person name="Benotmane M.A."/>
            <person name="Leys N."/>
            <person name="Vallaeys T."/>
            <person name="Lapidus A."/>
            <person name="Monchy S."/>
            <person name="Medigue C."/>
            <person name="Taghavi S."/>
            <person name="McCorkle S."/>
            <person name="Dunn J."/>
            <person name="van der Lelie D."/>
            <person name="Mergeay M."/>
        </authorList>
    </citation>
    <scope>NUCLEOTIDE SEQUENCE [LARGE SCALE GENOMIC DNA]</scope>
    <source>
        <strain evidence="7">ATCC 43123 / DSM 2839 / NBRC 102507 / CH34</strain>
    </source>
</reference>
<dbReference type="InterPro" id="IPR036390">
    <property type="entry name" value="WH_DNA-bd_sf"/>
</dbReference>
<dbReference type="Gene3D" id="1.10.10.10">
    <property type="entry name" value="Winged helix-like DNA-binding domain superfamily/Winged helix DNA-binding domain"/>
    <property type="match status" value="1"/>
</dbReference>
<evidence type="ECO:0000256" key="1">
    <source>
        <dbReference type="ARBA" id="ARBA00009437"/>
    </source>
</evidence>
<keyword evidence="7" id="KW-1185">Reference proteome</keyword>
<dbReference type="Pfam" id="PF03466">
    <property type="entry name" value="LysR_substrate"/>
    <property type="match status" value="1"/>
</dbReference>
<keyword evidence="2" id="KW-0805">Transcription regulation</keyword>
<dbReference type="HOGENOM" id="CLU_039613_20_4_4"/>
<dbReference type="SUPFAM" id="SSF46785">
    <property type="entry name" value="Winged helix' DNA-binding domain"/>
    <property type="match status" value="1"/>
</dbReference>
<dbReference type="InterPro" id="IPR058163">
    <property type="entry name" value="LysR-type_TF_proteobact-type"/>
</dbReference>
<comment type="similarity">
    <text evidence="1">Belongs to the LysR transcriptional regulatory family.</text>
</comment>
<gene>
    <name evidence="6" type="ordered locus">Rmet_5169</name>
</gene>
<dbReference type="GO" id="GO:0003700">
    <property type="term" value="F:DNA-binding transcription factor activity"/>
    <property type="evidence" value="ECO:0007669"/>
    <property type="project" value="InterPro"/>
</dbReference>
<evidence type="ECO:0000313" key="6">
    <source>
        <dbReference type="EMBL" id="ABF12028.1"/>
    </source>
</evidence>
<evidence type="ECO:0000259" key="5">
    <source>
        <dbReference type="PROSITE" id="PS50931"/>
    </source>
</evidence>
<dbReference type="InterPro" id="IPR005119">
    <property type="entry name" value="LysR_subst-bd"/>
</dbReference>
<dbReference type="Gene3D" id="3.40.190.10">
    <property type="entry name" value="Periplasmic binding protein-like II"/>
    <property type="match status" value="1"/>
</dbReference>
<organism evidence="6 7">
    <name type="scientific">Cupriavidus metallidurans (strain ATCC 43123 / DSM 2839 / NBRC 102507 / CH34)</name>
    <name type="common">Ralstonia metallidurans</name>
    <dbReference type="NCBI Taxonomy" id="266264"/>
    <lineage>
        <taxon>Bacteria</taxon>
        <taxon>Pseudomonadati</taxon>
        <taxon>Pseudomonadota</taxon>
        <taxon>Betaproteobacteria</taxon>
        <taxon>Burkholderiales</taxon>
        <taxon>Burkholderiaceae</taxon>
        <taxon>Cupriavidus</taxon>
    </lineage>
</organism>
<dbReference type="InterPro" id="IPR000847">
    <property type="entry name" value="LysR_HTH_N"/>
</dbReference>
<dbReference type="EMBL" id="CP000353">
    <property type="protein sequence ID" value="ABF12028.1"/>
    <property type="molecule type" value="Genomic_DNA"/>
</dbReference>
<sequence>MSQPGVSRAIARREEQLGLRLFDRTTRSIPMTDEGRSFYEQVIPLIATLDAITASASGSAKTINGRLRVNIDPFLSRLMLGSRLGAFLQRHPDLQLELITRDELGDMITDGFDVAIRFGGHARRYASSYPSAACITEDLA</sequence>
<keyword evidence="6" id="KW-0614">Plasmid</keyword>
<dbReference type="eggNOG" id="COG0583">
    <property type="taxonomic scope" value="Bacteria"/>
</dbReference>